<organism evidence="7 8">
    <name type="scientific">Komagataeibacter oboediens</name>
    <dbReference type="NCBI Taxonomy" id="65958"/>
    <lineage>
        <taxon>Bacteria</taxon>
        <taxon>Pseudomonadati</taxon>
        <taxon>Pseudomonadota</taxon>
        <taxon>Alphaproteobacteria</taxon>
        <taxon>Acetobacterales</taxon>
        <taxon>Acetobacteraceae</taxon>
        <taxon>Komagataeibacter</taxon>
    </lineage>
</organism>
<evidence type="ECO:0000256" key="2">
    <source>
        <dbReference type="ARBA" id="ARBA00022723"/>
    </source>
</evidence>
<keyword evidence="2 4" id="KW-0479">Metal-binding</keyword>
<evidence type="ECO:0000256" key="1">
    <source>
        <dbReference type="ARBA" id="ARBA00022617"/>
    </source>
</evidence>
<dbReference type="InterPro" id="IPR051459">
    <property type="entry name" value="Cytochrome_c-type_DH"/>
</dbReference>
<dbReference type="Gene3D" id="1.10.760.10">
    <property type="entry name" value="Cytochrome c-like domain"/>
    <property type="match status" value="1"/>
</dbReference>
<dbReference type="InterPro" id="IPR036909">
    <property type="entry name" value="Cyt_c-like_dom_sf"/>
</dbReference>
<dbReference type="SUPFAM" id="SSF46626">
    <property type="entry name" value="Cytochrome c"/>
    <property type="match status" value="1"/>
</dbReference>
<dbReference type="RefSeq" id="WP_029329803.1">
    <property type="nucleotide sequence ID" value="NZ_NKTX01000065.1"/>
</dbReference>
<evidence type="ECO:0000313" key="8">
    <source>
        <dbReference type="Proteomes" id="UP000247417"/>
    </source>
</evidence>
<dbReference type="Pfam" id="PF00034">
    <property type="entry name" value="Cytochrom_C"/>
    <property type="match status" value="1"/>
</dbReference>
<evidence type="ECO:0000256" key="5">
    <source>
        <dbReference type="SAM" id="SignalP"/>
    </source>
</evidence>
<dbReference type="GO" id="GO:0009055">
    <property type="term" value="F:electron transfer activity"/>
    <property type="evidence" value="ECO:0007669"/>
    <property type="project" value="InterPro"/>
</dbReference>
<name>A0A318QJA2_9PROT</name>
<dbReference type="GO" id="GO:0020037">
    <property type="term" value="F:heme binding"/>
    <property type="evidence" value="ECO:0007669"/>
    <property type="project" value="InterPro"/>
</dbReference>
<dbReference type="STRING" id="940286.GCA_000227565_00333"/>
<dbReference type="InterPro" id="IPR009056">
    <property type="entry name" value="Cyt_c-like_dom"/>
</dbReference>
<dbReference type="EMBL" id="NKTX01000065">
    <property type="protein sequence ID" value="PYD79767.1"/>
    <property type="molecule type" value="Genomic_DNA"/>
</dbReference>
<evidence type="ECO:0000313" key="7">
    <source>
        <dbReference type="EMBL" id="PYD79767.1"/>
    </source>
</evidence>
<dbReference type="Proteomes" id="UP000247417">
    <property type="component" value="Unassembled WGS sequence"/>
</dbReference>
<dbReference type="PANTHER" id="PTHR35008">
    <property type="entry name" value="BLL4482 PROTEIN-RELATED"/>
    <property type="match status" value="1"/>
</dbReference>
<reference evidence="7 8" key="1">
    <citation type="submission" date="2017-07" db="EMBL/GenBank/DDBJ databases">
        <title>A draft genome sequence of Komagataeibacter oboediens LMG 18849.</title>
        <authorList>
            <person name="Skraban J."/>
            <person name="Cleenwerck I."/>
            <person name="Vandamme P."/>
            <person name="Trcek J."/>
        </authorList>
    </citation>
    <scope>NUCLEOTIDE SEQUENCE [LARGE SCALE GENOMIC DNA]</scope>
    <source>
        <strain evidence="7 8">LMG 18849</strain>
    </source>
</reference>
<keyword evidence="1 4" id="KW-0349">Heme</keyword>
<gene>
    <name evidence="7" type="ORF">CFR80_14730</name>
</gene>
<feature type="domain" description="Cytochrome c" evidence="6">
    <location>
        <begin position="19"/>
        <end position="112"/>
    </location>
</feature>
<protein>
    <recommendedName>
        <fullName evidence="6">Cytochrome c domain-containing protein</fullName>
    </recommendedName>
</protein>
<keyword evidence="5" id="KW-0732">Signal</keyword>
<sequence length="152" mass="15609">MKKRLLAAMLCLSIPAGSAIAADGTALFQSNCSMCHQPNGQGVPGQFPALAGRVGKIASTPEGRQYVVAVALNGIMGAITIQGNSYAGFMPPFKMLADDQVAAILNHVAGLPDGPDATIFTVQDVAAARGKSIAPSAMVEKRQALDALHPLP</sequence>
<accession>A0A318QJA2</accession>
<dbReference type="AlphaFoldDB" id="A0A318QJA2"/>
<dbReference type="PROSITE" id="PS51007">
    <property type="entry name" value="CYTC"/>
    <property type="match status" value="1"/>
</dbReference>
<proteinExistence type="predicted"/>
<keyword evidence="3 4" id="KW-0408">Iron</keyword>
<feature type="signal peptide" evidence="5">
    <location>
        <begin position="1"/>
        <end position="21"/>
    </location>
</feature>
<comment type="caution">
    <text evidence="7">The sequence shown here is derived from an EMBL/GenBank/DDBJ whole genome shotgun (WGS) entry which is preliminary data.</text>
</comment>
<feature type="chain" id="PRO_5016390638" description="Cytochrome c domain-containing protein" evidence="5">
    <location>
        <begin position="22"/>
        <end position="152"/>
    </location>
</feature>
<dbReference type="GO" id="GO:0046872">
    <property type="term" value="F:metal ion binding"/>
    <property type="evidence" value="ECO:0007669"/>
    <property type="project" value="UniProtKB-KW"/>
</dbReference>
<dbReference type="OrthoDB" id="70223at2"/>
<evidence type="ECO:0000256" key="4">
    <source>
        <dbReference type="PROSITE-ProRule" id="PRU00433"/>
    </source>
</evidence>
<dbReference type="PANTHER" id="PTHR35008:SF8">
    <property type="entry name" value="ALCOHOL DEHYDROGENASE CYTOCHROME C SUBUNIT"/>
    <property type="match status" value="1"/>
</dbReference>
<evidence type="ECO:0000259" key="6">
    <source>
        <dbReference type="PROSITE" id="PS51007"/>
    </source>
</evidence>
<evidence type="ECO:0000256" key="3">
    <source>
        <dbReference type="ARBA" id="ARBA00023004"/>
    </source>
</evidence>